<dbReference type="Pfam" id="PF01510">
    <property type="entry name" value="Amidase_2"/>
    <property type="match status" value="1"/>
</dbReference>
<dbReference type="PANTHER" id="PTHR30417">
    <property type="entry name" value="N-ACETYLMURAMOYL-L-ALANINE AMIDASE AMID"/>
    <property type="match status" value="1"/>
</dbReference>
<dbReference type="Gene3D" id="3.40.80.10">
    <property type="entry name" value="Peptidoglycan recognition protein-like"/>
    <property type="match status" value="1"/>
</dbReference>
<dbReference type="SUPFAM" id="SSF55846">
    <property type="entry name" value="N-acetylmuramoyl-L-alanine amidase-like"/>
    <property type="match status" value="1"/>
</dbReference>
<dbReference type="InterPro" id="IPR051206">
    <property type="entry name" value="NAMLAA_amidase_2"/>
</dbReference>
<evidence type="ECO:0000259" key="5">
    <source>
        <dbReference type="SMART" id="SM00644"/>
    </source>
</evidence>
<keyword evidence="3" id="KW-0378">Hydrolase</keyword>
<evidence type="ECO:0000313" key="7">
    <source>
        <dbReference type="Proteomes" id="UP000267418"/>
    </source>
</evidence>
<dbReference type="CDD" id="cd06583">
    <property type="entry name" value="PGRP"/>
    <property type="match status" value="1"/>
</dbReference>
<comment type="caution">
    <text evidence="6">The sequence shown here is derived from an EMBL/GenBank/DDBJ whole genome shotgun (WGS) entry which is preliminary data.</text>
</comment>
<dbReference type="OrthoDB" id="8844265at2"/>
<dbReference type="AlphaFoldDB" id="A0A3S0IHN7"/>
<dbReference type="GO" id="GO:0071555">
    <property type="term" value="P:cell wall organization"/>
    <property type="evidence" value="ECO:0007669"/>
    <property type="project" value="UniProtKB-KW"/>
</dbReference>
<dbReference type="GO" id="GO:0009253">
    <property type="term" value="P:peptidoglycan catabolic process"/>
    <property type="evidence" value="ECO:0007669"/>
    <property type="project" value="InterPro"/>
</dbReference>
<name>A0A3S0IHN7_9BURK</name>
<evidence type="ECO:0000256" key="4">
    <source>
        <dbReference type="ARBA" id="ARBA00023316"/>
    </source>
</evidence>
<dbReference type="GO" id="GO:0009254">
    <property type="term" value="P:peptidoglycan turnover"/>
    <property type="evidence" value="ECO:0007669"/>
    <property type="project" value="TreeGrafter"/>
</dbReference>
<comment type="catalytic activity">
    <reaction evidence="1">
        <text>Hydrolyzes the link between N-acetylmuramoyl residues and L-amino acid residues in certain cell-wall glycopeptides.</text>
        <dbReference type="EC" id="3.5.1.28"/>
    </reaction>
</comment>
<protein>
    <recommendedName>
        <fullName evidence="2">N-acetylmuramoyl-L-alanine amidase</fullName>
        <ecNumber evidence="2">3.5.1.28</ecNumber>
    </recommendedName>
</protein>
<evidence type="ECO:0000256" key="3">
    <source>
        <dbReference type="ARBA" id="ARBA00022801"/>
    </source>
</evidence>
<sequence length="200" mass="21904">MSTIDANGMLIDPKVILRRSSGIEHGALPSVLAIVVHQTDSSTAESSLNGYQVGGNGAHFLIDKNGQIYQTASVFARCYHVGKLIKSKCLTINKNSCDTGAMAKMLAMSWVNQINAIDAHERAKPYPDRYPVNSDSIGIELVGMHIDDKTYEAVTAAQNSSLQWLIEELYAQFNLKAEDVYKHPTVSYKNPGEASSAIWK</sequence>
<proteinExistence type="predicted"/>
<evidence type="ECO:0000256" key="1">
    <source>
        <dbReference type="ARBA" id="ARBA00001561"/>
    </source>
</evidence>
<dbReference type="SMART" id="SM00644">
    <property type="entry name" value="Ami_2"/>
    <property type="match status" value="1"/>
</dbReference>
<dbReference type="InterPro" id="IPR036505">
    <property type="entry name" value="Amidase/PGRP_sf"/>
</dbReference>
<feature type="domain" description="N-acetylmuramoyl-L-alanine amidase" evidence="5">
    <location>
        <begin position="21"/>
        <end position="192"/>
    </location>
</feature>
<keyword evidence="4" id="KW-0961">Cell wall biogenesis/degradation</keyword>
<dbReference type="RefSeq" id="WP_126468939.1">
    <property type="nucleotide sequence ID" value="NZ_RXOE01000001.1"/>
</dbReference>
<dbReference type="EMBL" id="RXOE01000001">
    <property type="protein sequence ID" value="RTQ37193.1"/>
    <property type="molecule type" value="Genomic_DNA"/>
</dbReference>
<evidence type="ECO:0000313" key="6">
    <source>
        <dbReference type="EMBL" id="RTQ37193.1"/>
    </source>
</evidence>
<dbReference type="GO" id="GO:0008745">
    <property type="term" value="F:N-acetylmuramoyl-L-alanine amidase activity"/>
    <property type="evidence" value="ECO:0007669"/>
    <property type="project" value="UniProtKB-EC"/>
</dbReference>
<dbReference type="InterPro" id="IPR002502">
    <property type="entry name" value="Amidase_domain"/>
</dbReference>
<accession>A0A3S0IHN7</accession>
<evidence type="ECO:0000256" key="2">
    <source>
        <dbReference type="ARBA" id="ARBA00011901"/>
    </source>
</evidence>
<dbReference type="EC" id="3.5.1.28" evidence="2"/>
<organism evidence="6 7">
    <name type="scientific">Variovorax gossypii</name>
    <dbReference type="NCBI Taxonomy" id="1679495"/>
    <lineage>
        <taxon>Bacteria</taxon>
        <taxon>Pseudomonadati</taxon>
        <taxon>Pseudomonadota</taxon>
        <taxon>Betaproteobacteria</taxon>
        <taxon>Burkholderiales</taxon>
        <taxon>Comamonadaceae</taxon>
        <taxon>Variovorax</taxon>
    </lineage>
</organism>
<gene>
    <name evidence="6" type="ORF">EJP69_05545</name>
</gene>
<reference evidence="6 7" key="1">
    <citation type="submission" date="2018-12" db="EMBL/GenBank/DDBJ databases">
        <title>The genome of Variovorax gossypii DSM 100435.</title>
        <authorList>
            <person name="Gao J."/>
            <person name="Sun J."/>
        </authorList>
    </citation>
    <scope>NUCLEOTIDE SEQUENCE [LARGE SCALE GENOMIC DNA]</scope>
    <source>
        <strain evidence="6 7">DSM 100435</strain>
    </source>
</reference>
<keyword evidence="7" id="KW-1185">Reference proteome</keyword>
<dbReference type="PANTHER" id="PTHR30417:SF1">
    <property type="entry name" value="N-ACETYLMURAMOYL-L-ALANINE AMIDASE AMID"/>
    <property type="match status" value="1"/>
</dbReference>
<dbReference type="Proteomes" id="UP000267418">
    <property type="component" value="Unassembled WGS sequence"/>
</dbReference>